<evidence type="ECO:0000313" key="6">
    <source>
        <dbReference type="EMBL" id="CAB4268238.1"/>
    </source>
</evidence>
<dbReference type="GO" id="GO:0016020">
    <property type="term" value="C:membrane"/>
    <property type="evidence" value="ECO:0007669"/>
    <property type="project" value="UniProtKB-SubCell"/>
</dbReference>
<name>A0A6J5U0Y3_PRUAR</name>
<proteinExistence type="predicted"/>
<dbReference type="GO" id="GO:0005524">
    <property type="term" value="F:ATP binding"/>
    <property type="evidence" value="ECO:0007669"/>
    <property type="project" value="InterPro"/>
</dbReference>
<dbReference type="SUPFAM" id="SSF90123">
    <property type="entry name" value="ABC transporter transmembrane region"/>
    <property type="match status" value="1"/>
</dbReference>
<protein>
    <recommendedName>
        <fullName evidence="5">ABC transmembrane type-1 domain-containing protein</fullName>
    </recommendedName>
</protein>
<dbReference type="InterPro" id="IPR039421">
    <property type="entry name" value="Type_1_exporter"/>
</dbReference>
<comment type="subcellular location">
    <subcellularLocation>
        <location evidence="1">Membrane</location>
        <topology evidence="1">Multi-pass membrane protein</topology>
    </subcellularLocation>
</comment>
<gene>
    <name evidence="6" type="ORF">CURHAP_LOCUS11433</name>
</gene>
<keyword evidence="2" id="KW-0812">Transmembrane</keyword>
<evidence type="ECO:0000256" key="1">
    <source>
        <dbReference type="ARBA" id="ARBA00004141"/>
    </source>
</evidence>
<evidence type="ECO:0000256" key="4">
    <source>
        <dbReference type="ARBA" id="ARBA00023136"/>
    </source>
</evidence>
<dbReference type="Gene3D" id="1.20.1560.10">
    <property type="entry name" value="ABC transporter type 1, transmembrane domain"/>
    <property type="match status" value="1"/>
</dbReference>
<dbReference type="InterPro" id="IPR036640">
    <property type="entry name" value="ABC1_TM_sf"/>
</dbReference>
<dbReference type="GO" id="GO:0009941">
    <property type="term" value="C:chloroplast envelope"/>
    <property type="evidence" value="ECO:0007669"/>
    <property type="project" value="TreeGrafter"/>
</dbReference>
<dbReference type="PROSITE" id="PS50929">
    <property type="entry name" value="ABC_TM1F"/>
    <property type="match status" value="1"/>
</dbReference>
<dbReference type="Proteomes" id="UP000507222">
    <property type="component" value="Unassembled WGS sequence"/>
</dbReference>
<dbReference type="PANTHER" id="PTHR24222:SF56">
    <property type="entry name" value="ABC TRANSPORTER B FAMILY MEMBER 26, CHLOROPLASTIC"/>
    <property type="match status" value="1"/>
</dbReference>
<feature type="domain" description="ABC transmembrane type-1" evidence="5">
    <location>
        <begin position="1"/>
        <end position="175"/>
    </location>
</feature>
<dbReference type="Pfam" id="PF00664">
    <property type="entry name" value="ABC_membrane"/>
    <property type="match status" value="2"/>
</dbReference>
<evidence type="ECO:0000256" key="3">
    <source>
        <dbReference type="ARBA" id="ARBA00022989"/>
    </source>
</evidence>
<keyword evidence="3" id="KW-1133">Transmembrane helix</keyword>
<accession>A0A6J5U0Y3</accession>
<reference evidence="6 7" key="1">
    <citation type="submission" date="2020-05" db="EMBL/GenBank/DDBJ databases">
        <authorList>
            <person name="Campoy J."/>
            <person name="Schneeberger K."/>
            <person name="Spophaly S."/>
        </authorList>
    </citation>
    <scope>NUCLEOTIDE SEQUENCE [LARGE SCALE GENOMIC DNA]</scope>
    <source>
        <strain evidence="6">PruArmRojPasFocal</strain>
    </source>
</reference>
<evidence type="ECO:0000256" key="2">
    <source>
        <dbReference type="ARBA" id="ARBA00022692"/>
    </source>
</evidence>
<dbReference type="PANTHER" id="PTHR24222">
    <property type="entry name" value="ABC TRANSPORTER B FAMILY"/>
    <property type="match status" value="1"/>
</dbReference>
<evidence type="ECO:0000259" key="5">
    <source>
        <dbReference type="PROSITE" id="PS50929"/>
    </source>
</evidence>
<dbReference type="GO" id="GO:0140359">
    <property type="term" value="F:ABC-type transporter activity"/>
    <property type="evidence" value="ECO:0007669"/>
    <property type="project" value="InterPro"/>
</dbReference>
<keyword evidence="4" id="KW-0472">Membrane</keyword>
<sequence>MQMKHLRETLYSVLLFQDISFFDREAVGDLTSRLGADCQRLSLVIANDISLILRNVLQGIGALINLLILSRPLALSTLYQKKAAKLVQDFTAGANEAAQETFSLMRTVRVYGTERKEFGRFKQWLVKVAFVNIRESVAYGFWCVSFSTLYRSTQIIAVVLGGISIMSGHVSAEQLSILALWYKLHNDLASTLEQRAILENEMLCRQDEELRCLFPQTDHAVPSYLEYYPVEKEKSLVNHGVTNPDLVSNFAFENGDSDITLHLGRDFVPSFATTAFSQDLTGLPSYSFT</sequence>
<dbReference type="InterPro" id="IPR011527">
    <property type="entry name" value="ABC1_TM_dom"/>
</dbReference>
<dbReference type="EMBL" id="CAEKDK010000002">
    <property type="protein sequence ID" value="CAB4268238.1"/>
    <property type="molecule type" value="Genomic_DNA"/>
</dbReference>
<evidence type="ECO:0000313" key="7">
    <source>
        <dbReference type="Proteomes" id="UP000507222"/>
    </source>
</evidence>
<organism evidence="6 7">
    <name type="scientific">Prunus armeniaca</name>
    <name type="common">Apricot</name>
    <name type="synonym">Armeniaca vulgaris</name>
    <dbReference type="NCBI Taxonomy" id="36596"/>
    <lineage>
        <taxon>Eukaryota</taxon>
        <taxon>Viridiplantae</taxon>
        <taxon>Streptophyta</taxon>
        <taxon>Embryophyta</taxon>
        <taxon>Tracheophyta</taxon>
        <taxon>Spermatophyta</taxon>
        <taxon>Magnoliopsida</taxon>
        <taxon>eudicotyledons</taxon>
        <taxon>Gunneridae</taxon>
        <taxon>Pentapetalae</taxon>
        <taxon>rosids</taxon>
        <taxon>fabids</taxon>
        <taxon>Rosales</taxon>
        <taxon>Rosaceae</taxon>
        <taxon>Amygdaloideae</taxon>
        <taxon>Amygdaleae</taxon>
        <taxon>Prunus</taxon>
    </lineage>
</organism>
<dbReference type="AlphaFoldDB" id="A0A6J5U0Y3"/>